<organism evidence="2 3">
    <name type="scientific">Azospirillum ramasamyi</name>
    <dbReference type="NCBI Taxonomy" id="682998"/>
    <lineage>
        <taxon>Bacteria</taxon>
        <taxon>Pseudomonadati</taxon>
        <taxon>Pseudomonadota</taxon>
        <taxon>Alphaproteobacteria</taxon>
        <taxon>Rhodospirillales</taxon>
        <taxon>Azospirillaceae</taxon>
        <taxon>Azospirillum</taxon>
    </lineage>
</organism>
<accession>A0A2U9S8R8</accession>
<dbReference type="OrthoDB" id="9806395at2"/>
<dbReference type="InterPro" id="IPR036465">
    <property type="entry name" value="vWFA_dom_sf"/>
</dbReference>
<dbReference type="AlphaFoldDB" id="A0A2U9S8R8"/>
<dbReference type="Gene3D" id="3.40.50.410">
    <property type="entry name" value="von Willebrand factor, type A domain"/>
    <property type="match status" value="1"/>
</dbReference>
<gene>
    <name evidence="2" type="ORF">DM194_13015</name>
</gene>
<dbReference type="EMBL" id="CP029830">
    <property type="protein sequence ID" value="AWU95904.1"/>
    <property type="molecule type" value="Genomic_DNA"/>
</dbReference>
<evidence type="ECO:0000313" key="3">
    <source>
        <dbReference type="Proteomes" id="UP000249605"/>
    </source>
</evidence>
<keyword evidence="3" id="KW-1185">Reference proteome</keyword>
<dbReference type="InterPro" id="IPR002035">
    <property type="entry name" value="VWF_A"/>
</dbReference>
<dbReference type="Proteomes" id="UP000249605">
    <property type="component" value="Plasmid unnamed1"/>
</dbReference>
<sequence length="359" mass="38705">MTMRRLPVFFLVDVSESMVGESLYKLEEGIGAVVSTLRKDPYALETAFLSVIVFAGKARTVTQLTELVAFYPPELPVGGGTALGAGLTHLMDEIDRMAVTTTPDRKGDWRPIVFLLTDGNPTDNVAKAVDRWNRSYRNRVNLVAVSIGGGADHAVLKRLTDEVVVFNDSAPDAFARFIKWISMSIQSQSRSVSSGQDGKVSLAKAEPGLLAPVESSEGLTPFAGVDDRYAVFVGKCAKTKLPYVVKYERHMGRIETTDPVLSQLLKTRRYTLNTAMPVKSSYFDLSEGVGSGQSVSSEDLVGQPNCPHCGAQFGMAVCECGRIHCVEGGGEQTCPWCGKTGQYGTSEAGEGFDIGRGRG</sequence>
<feature type="domain" description="VWFA" evidence="1">
    <location>
        <begin position="7"/>
        <end position="181"/>
    </location>
</feature>
<dbReference type="Pfam" id="PF00092">
    <property type="entry name" value="VWA"/>
    <property type="match status" value="1"/>
</dbReference>
<keyword evidence="2" id="KW-0614">Plasmid</keyword>
<dbReference type="KEGG" id="azm:DM194_13015"/>
<reference evidence="2 3" key="1">
    <citation type="submission" date="2018-06" db="EMBL/GenBank/DDBJ databases">
        <title>Complete genome sequencing of Azospirillum sp. M2T2B2.</title>
        <authorList>
            <person name="Heo J."/>
            <person name="Kim S.-J."/>
            <person name="Kwon S.-W."/>
            <person name="Anandham R."/>
        </authorList>
    </citation>
    <scope>NUCLEOTIDE SEQUENCE [LARGE SCALE GENOMIC DNA]</scope>
    <source>
        <strain evidence="2 3">M2T2B2</strain>
        <plasmid evidence="2 3">unnamed1</plasmid>
    </source>
</reference>
<dbReference type="SMART" id="SM00327">
    <property type="entry name" value="VWA"/>
    <property type="match status" value="1"/>
</dbReference>
<evidence type="ECO:0000259" key="1">
    <source>
        <dbReference type="PROSITE" id="PS50234"/>
    </source>
</evidence>
<name>A0A2U9S8R8_9PROT</name>
<proteinExistence type="predicted"/>
<dbReference type="PROSITE" id="PS50234">
    <property type="entry name" value="VWFA"/>
    <property type="match status" value="1"/>
</dbReference>
<dbReference type="InterPro" id="IPR028274">
    <property type="entry name" value="TerY-C"/>
</dbReference>
<geneLocation type="plasmid" evidence="2 3">
    <name>unnamed1</name>
</geneLocation>
<evidence type="ECO:0000313" key="2">
    <source>
        <dbReference type="EMBL" id="AWU95904.1"/>
    </source>
</evidence>
<dbReference type="SUPFAM" id="SSF53300">
    <property type="entry name" value="vWA-like"/>
    <property type="match status" value="1"/>
</dbReference>
<protein>
    <recommendedName>
        <fullName evidence="1">VWFA domain-containing protein</fullName>
    </recommendedName>
</protein>
<dbReference type="Pfam" id="PF15616">
    <property type="entry name" value="TerY_C"/>
    <property type="match status" value="1"/>
</dbReference>